<dbReference type="Gene3D" id="3.40.50.150">
    <property type="entry name" value="Vaccinia Virus protein VP39"/>
    <property type="match status" value="1"/>
</dbReference>
<comment type="caution">
    <text evidence="5">Lacks conserved residue(s) required for the propagation of feature annotation.</text>
</comment>
<sequence length="171" mass="18148">MPARAPGSAWAWHRLDDAWAARIVAESGVLPGELVLDIGAGKGALTAPLVAAGARVIAIELHPGRAAYLRHRFAGAGVSVIEADAGESLLLPHRPFRVVANPPYGISSKLLRTLTARGSRLVRADLVLQKAFVRGFTATGRWRAEPGISLPRNAFQPRPQVDSCVLVLTPA</sequence>
<dbReference type="Proteomes" id="UP000612899">
    <property type="component" value="Unassembled WGS sequence"/>
</dbReference>
<feature type="domain" description="Ribosomal RNA adenine methylase transferase N-terminal" evidence="6">
    <location>
        <begin position="19"/>
        <end position="171"/>
    </location>
</feature>
<feature type="binding site" evidence="5">
    <location>
        <position position="39"/>
    </location>
    <ligand>
        <name>S-adenosyl-L-methionine</name>
        <dbReference type="ChEBI" id="CHEBI:59789"/>
    </ligand>
</feature>
<dbReference type="EMBL" id="BONY01000002">
    <property type="protein sequence ID" value="GIH02457.1"/>
    <property type="molecule type" value="Genomic_DNA"/>
</dbReference>
<evidence type="ECO:0000313" key="7">
    <source>
        <dbReference type="EMBL" id="GIH02457.1"/>
    </source>
</evidence>
<dbReference type="CDD" id="cd02440">
    <property type="entry name" value="AdoMet_MTases"/>
    <property type="match status" value="1"/>
</dbReference>
<keyword evidence="1 5" id="KW-0489">Methyltransferase</keyword>
<gene>
    <name evidence="7" type="primary">erm(37)</name>
    <name evidence="7" type="ORF">Rhe02_05240</name>
</gene>
<keyword evidence="2 5" id="KW-0808">Transferase</keyword>
<evidence type="ECO:0000259" key="6">
    <source>
        <dbReference type="SMART" id="SM00650"/>
    </source>
</evidence>
<feature type="binding site" evidence="5">
    <location>
        <position position="101"/>
    </location>
    <ligand>
        <name>S-adenosyl-L-methionine</name>
        <dbReference type="ChEBI" id="CHEBI:59789"/>
    </ligand>
</feature>
<dbReference type="InterPro" id="IPR029063">
    <property type="entry name" value="SAM-dependent_MTases_sf"/>
</dbReference>
<comment type="similarity">
    <text evidence="5">Belongs to the class I-like SAM-binding methyltransferase superfamily. rRNA adenine N(6)-methyltransferase family.</text>
</comment>
<protein>
    <submittedName>
        <fullName evidence="7">23S rRNA (Adenine(2058)-N(6))-methyltransferase Erm(37)</fullName>
    </submittedName>
</protein>
<dbReference type="GO" id="GO:0000179">
    <property type="term" value="F:rRNA (adenine-N6,N6-)-dimethyltransferase activity"/>
    <property type="evidence" value="ECO:0007669"/>
    <property type="project" value="UniProtKB-UniRule"/>
</dbReference>
<name>A0A8J3VDH3_9ACTN</name>
<dbReference type="SUPFAM" id="SSF53335">
    <property type="entry name" value="S-adenosyl-L-methionine-dependent methyltransferases"/>
    <property type="match status" value="1"/>
</dbReference>
<feature type="binding site" evidence="5">
    <location>
        <position position="84"/>
    </location>
    <ligand>
        <name>S-adenosyl-L-methionine</name>
        <dbReference type="ChEBI" id="CHEBI:59789"/>
    </ligand>
</feature>
<dbReference type="Pfam" id="PF00398">
    <property type="entry name" value="RrnaAD"/>
    <property type="match status" value="1"/>
</dbReference>
<dbReference type="GO" id="GO:0003723">
    <property type="term" value="F:RNA binding"/>
    <property type="evidence" value="ECO:0007669"/>
    <property type="project" value="UniProtKB-UniRule"/>
</dbReference>
<dbReference type="AlphaFoldDB" id="A0A8J3VDH3"/>
<evidence type="ECO:0000256" key="2">
    <source>
        <dbReference type="ARBA" id="ARBA00022679"/>
    </source>
</evidence>
<dbReference type="PANTHER" id="PTHR11727">
    <property type="entry name" value="DIMETHYLADENOSINE TRANSFERASE"/>
    <property type="match status" value="1"/>
</dbReference>
<evidence type="ECO:0000256" key="4">
    <source>
        <dbReference type="ARBA" id="ARBA00022884"/>
    </source>
</evidence>
<reference evidence="7" key="1">
    <citation type="submission" date="2021-01" db="EMBL/GenBank/DDBJ databases">
        <title>Whole genome shotgun sequence of Rhizocola hellebori NBRC 109834.</title>
        <authorList>
            <person name="Komaki H."/>
            <person name="Tamura T."/>
        </authorList>
    </citation>
    <scope>NUCLEOTIDE SEQUENCE</scope>
    <source>
        <strain evidence="7">NBRC 109834</strain>
    </source>
</reference>
<dbReference type="InterPro" id="IPR020598">
    <property type="entry name" value="rRNA_Ade_methylase_Trfase_N"/>
</dbReference>
<organism evidence="7 8">
    <name type="scientific">Rhizocola hellebori</name>
    <dbReference type="NCBI Taxonomy" id="1392758"/>
    <lineage>
        <taxon>Bacteria</taxon>
        <taxon>Bacillati</taxon>
        <taxon>Actinomycetota</taxon>
        <taxon>Actinomycetes</taxon>
        <taxon>Micromonosporales</taxon>
        <taxon>Micromonosporaceae</taxon>
        <taxon>Rhizocola</taxon>
    </lineage>
</organism>
<evidence type="ECO:0000256" key="1">
    <source>
        <dbReference type="ARBA" id="ARBA00022603"/>
    </source>
</evidence>
<dbReference type="SMART" id="SM00650">
    <property type="entry name" value="rADc"/>
    <property type="match status" value="1"/>
</dbReference>
<feature type="binding site" evidence="5">
    <location>
        <position position="60"/>
    </location>
    <ligand>
        <name>S-adenosyl-L-methionine</name>
        <dbReference type="ChEBI" id="CHEBI:59789"/>
    </ligand>
</feature>
<evidence type="ECO:0000313" key="8">
    <source>
        <dbReference type="Proteomes" id="UP000612899"/>
    </source>
</evidence>
<proteinExistence type="inferred from homology"/>
<dbReference type="PROSITE" id="PS51689">
    <property type="entry name" value="SAM_RNA_A_N6_MT"/>
    <property type="match status" value="1"/>
</dbReference>
<evidence type="ECO:0000256" key="3">
    <source>
        <dbReference type="ARBA" id="ARBA00022691"/>
    </source>
</evidence>
<dbReference type="RefSeq" id="WP_203906402.1">
    <property type="nucleotide sequence ID" value="NZ_BONY01000002.1"/>
</dbReference>
<accession>A0A8J3VDH3</accession>
<dbReference type="PANTHER" id="PTHR11727:SF27">
    <property type="entry name" value="RIBOSOMAL RNA SMALL SUBUNIT METHYLTRANSFERASE, CHLOROPLASTIC"/>
    <property type="match status" value="1"/>
</dbReference>
<dbReference type="InterPro" id="IPR001737">
    <property type="entry name" value="KsgA/Erm"/>
</dbReference>
<keyword evidence="4 5" id="KW-0694">RNA-binding</keyword>
<evidence type="ECO:0000256" key="5">
    <source>
        <dbReference type="PROSITE-ProRule" id="PRU01026"/>
    </source>
</evidence>
<comment type="caution">
    <text evidence="7">The sequence shown here is derived from an EMBL/GenBank/DDBJ whole genome shotgun (WGS) entry which is preliminary data.</text>
</comment>
<keyword evidence="8" id="KW-1185">Reference proteome</keyword>
<keyword evidence="3 5" id="KW-0949">S-adenosyl-L-methionine</keyword>